<evidence type="ECO:0000313" key="4">
    <source>
        <dbReference type="Proteomes" id="UP000429181"/>
    </source>
</evidence>
<name>A0A4W2CND5_BOBOX</name>
<accession>A0A4W2CND5</accession>
<reference evidence="3 4" key="1">
    <citation type="submission" date="2018-11" db="EMBL/GenBank/DDBJ databases">
        <title>Haplotype-resolved cattle genomes.</title>
        <authorList>
            <person name="Low W.Y."/>
            <person name="Tearle R."/>
            <person name="Bickhart D.M."/>
            <person name="Rosen B.D."/>
            <person name="Koren S."/>
            <person name="Rhie A."/>
            <person name="Hiendleder S."/>
            <person name="Phillippy A.M."/>
            <person name="Smith T.P.L."/>
            <person name="Williams J.L."/>
        </authorList>
    </citation>
    <scope>NUCLEOTIDE SEQUENCE [LARGE SCALE GENOMIC DNA]</scope>
</reference>
<keyword evidence="3" id="KW-1185">Reference proteome</keyword>
<evidence type="ECO:0000256" key="1">
    <source>
        <dbReference type="SAM" id="MobiDB-lite"/>
    </source>
</evidence>
<dbReference type="GeneTree" id="ENSGT00990000205588"/>
<dbReference type="Proteomes" id="UP000429181">
    <property type="component" value="Chromosome 2"/>
</dbReference>
<dbReference type="Proteomes" id="UP000314981">
    <property type="component" value="Chromosome 2"/>
</dbReference>
<dbReference type="OMA" id="ALMRHSN"/>
<proteinExistence type="predicted"/>
<dbReference type="AlphaFoldDB" id="A0A4W2CND5"/>
<evidence type="ECO:0000313" key="2">
    <source>
        <dbReference type="Ensembl" id="ENSBIXP00000014638.1"/>
    </source>
</evidence>
<dbReference type="Ensembl" id="ENSBIXT00005048461.1">
    <property type="protein sequence ID" value="ENSBIXP00005016937.1"/>
    <property type="gene ID" value="ENSBIXG00005020438.1"/>
</dbReference>
<protein>
    <submittedName>
        <fullName evidence="2">Uncharacterized protein</fullName>
    </submittedName>
</protein>
<reference evidence="2" key="2">
    <citation type="submission" date="2025-05" db="UniProtKB">
        <authorList>
            <consortium name="Ensembl"/>
        </authorList>
    </citation>
    <scope>IDENTIFICATION</scope>
</reference>
<feature type="compositionally biased region" description="Low complexity" evidence="1">
    <location>
        <begin position="13"/>
        <end position="29"/>
    </location>
</feature>
<organism evidence="2 3">
    <name type="scientific">Bos indicus x Bos taurus</name>
    <name type="common">Hybrid cattle</name>
    <dbReference type="NCBI Taxonomy" id="30522"/>
    <lineage>
        <taxon>Eukaryota</taxon>
        <taxon>Metazoa</taxon>
        <taxon>Chordata</taxon>
        <taxon>Craniata</taxon>
        <taxon>Vertebrata</taxon>
        <taxon>Euteleostomi</taxon>
        <taxon>Mammalia</taxon>
        <taxon>Eutheria</taxon>
        <taxon>Laurasiatheria</taxon>
        <taxon>Artiodactyla</taxon>
        <taxon>Ruminantia</taxon>
        <taxon>Pecora</taxon>
        <taxon>Bovidae</taxon>
        <taxon>Bovinae</taxon>
        <taxon>Bos</taxon>
    </lineage>
</organism>
<dbReference type="Ensembl" id="ENSBIXT00000025618.1">
    <property type="protein sequence ID" value="ENSBIXP00000014638.1"/>
    <property type="gene ID" value="ENSBIXG00000019267.1"/>
</dbReference>
<feature type="region of interest" description="Disordered" evidence="1">
    <location>
        <begin position="1"/>
        <end position="55"/>
    </location>
</feature>
<evidence type="ECO:0000313" key="3">
    <source>
        <dbReference type="Proteomes" id="UP000314981"/>
    </source>
</evidence>
<sequence length="55" mass="5706">MNRSGKAETRQVSFAAPPSISSTTSFSGSNTLGGPFSRSSFQDLPARSKSGPKLS</sequence>